<evidence type="ECO:0000256" key="1">
    <source>
        <dbReference type="ARBA" id="ARBA00004442"/>
    </source>
</evidence>
<evidence type="ECO:0000313" key="10">
    <source>
        <dbReference type="EMBL" id="UOD50678.1"/>
    </source>
</evidence>
<dbReference type="InterPro" id="IPR010130">
    <property type="entry name" value="T1SS_OMP_TolC"/>
</dbReference>
<organism evidence="10 11">
    <name type="scientific">Orrella daihaiensis</name>
    <dbReference type="NCBI Taxonomy" id="2782176"/>
    <lineage>
        <taxon>Bacteria</taxon>
        <taxon>Pseudomonadati</taxon>
        <taxon>Pseudomonadota</taxon>
        <taxon>Betaproteobacteria</taxon>
        <taxon>Burkholderiales</taxon>
        <taxon>Alcaligenaceae</taxon>
        <taxon>Orrella</taxon>
    </lineage>
</organism>
<keyword evidence="5" id="KW-0812">Transmembrane</keyword>
<evidence type="ECO:0000256" key="7">
    <source>
        <dbReference type="ARBA" id="ARBA00023237"/>
    </source>
</evidence>
<proteinExistence type="inferred from homology"/>
<dbReference type="Gene3D" id="1.20.1600.10">
    <property type="entry name" value="Outer membrane efflux proteins (OEP)"/>
    <property type="match status" value="1"/>
</dbReference>
<sequence length="461" mass="50379">MACARRLAGLLVALGLSAFTSNAASMDLSQVWQLALTNDPTYQAARANYRAAAQKLPIARANLLPSISGGLTGAYQDNRATGNFDQVFQGTRSAWALNLTQPVFNWSAIQTFEQSKLQVASAEVQLQLAYQDLMLRSSEAYFRILALQDELEALKAEQRSIQEQLAAAKRRFELGDATVTDALEAQARFDLTSANIIGLENELSNAEDELARIIGRQPLPQTLYPLPYNIPLPAPQPNKLSAWSDQAKSANLNVVRAQIQTRIAKYDIEIAKSGHYPSVNLTASSTSNLVGNSQIQPFYDGRTIDNTVGLTLSVPIYSGGGVSANVVEKAELQQKSVYDLEAERRRSLQLSRQFFNGVQAGLARIKGLEAAEKSSLSALKANLTGYEIGVRINLDVLDAQRQLFITKRDLAAARYNTLLTSLRLRANSGVLSESDLFAINQLLKPPGSPGTGIMHDLRKQR</sequence>
<dbReference type="InterPro" id="IPR003423">
    <property type="entry name" value="OMP_efflux"/>
</dbReference>
<evidence type="ECO:0000256" key="5">
    <source>
        <dbReference type="ARBA" id="ARBA00022692"/>
    </source>
</evidence>
<dbReference type="PANTHER" id="PTHR30026">
    <property type="entry name" value="OUTER MEMBRANE PROTEIN TOLC"/>
    <property type="match status" value="1"/>
</dbReference>
<keyword evidence="8" id="KW-0175">Coiled coil</keyword>
<evidence type="ECO:0000313" key="11">
    <source>
        <dbReference type="Proteomes" id="UP000831607"/>
    </source>
</evidence>
<evidence type="ECO:0000256" key="6">
    <source>
        <dbReference type="ARBA" id="ARBA00023136"/>
    </source>
</evidence>
<evidence type="ECO:0000256" key="8">
    <source>
        <dbReference type="SAM" id="Coils"/>
    </source>
</evidence>
<comment type="subcellular location">
    <subcellularLocation>
        <location evidence="1">Cell outer membrane</location>
    </subcellularLocation>
</comment>
<keyword evidence="4" id="KW-1134">Transmembrane beta strand</keyword>
<evidence type="ECO:0000256" key="3">
    <source>
        <dbReference type="ARBA" id="ARBA00022448"/>
    </source>
</evidence>
<feature type="signal peptide" evidence="9">
    <location>
        <begin position="1"/>
        <end position="23"/>
    </location>
</feature>
<keyword evidence="6" id="KW-0472">Membrane</keyword>
<name>A0ABY4AKU3_9BURK</name>
<feature type="coiled-coil region" evidence="8">
    <location>
        <begin position="144"/>
        <end position="216"/>
    </location>
</feature>
<evidence type="ECO:0000256" key="4">
    <source>
        <dbReference type="ARBA" id="ARBA00022452"/>
    </source>
</evidence>
<accession>A0ABY4AKU3</accession>
<dbReference type="Proteomes" id="UP000831607">
    <property type="component" value="Chromosome"/>
</dbReference>
<dbReference type="EMBL" id="CP063982">
    <property type="protein sequence ID" value="UOD50678.1"/>
    <property type="molecule type" value="Genomic_DNA"/>
</dbReference>
<dbReference type="RefSeq" id="WP_243479087.1">
    <property type="nucleotide sequence ID" value="NZ_CP063982.1"/>
</dbReference>
<dbReference type="PANTHER" id="PTHR30026:SF20">
    <property type="entry name" value="OUTER MEMBRANE PROTEIN TOLC"/>
    <property type="match status" value="1"/>
</dbReference>
<keyword evidence="9" id="KW-0732">Signal</keyword>
<dbReference type="InterPro" id="IPR051906">
    <property type="entry name" value="TolC-like"/>
</dbReference>
<keyword evidence="11" id="KW-1185">Reference proteome</keyword>
<keyword evidence="3" id="KW-0813">Transport</keyword>
<comment type="similarity">
    <text evidence="2">Belongs to the outer membrane factor (OMF) (TC 1.B.17) family.</text>
</comment>
<protein>
    <submittedName>
        <fullName evidence="10">TolC family outer membrane protein</fullName>
    </submittedName>
</protein>
<keyword evidence="7" id="KW-0998">Cell outer membrane</keyword>
<feature type="chain" id="PRO_5046721483" evidence="9">
    <location>
        <begin position="24"/>
        <end position="461"/>
    </location>
</feature>
<dbReference type="SUPFAM" id="SSF56954">
    <property type="entry name" value="Outer membrane efflux proteins (OEP)"/>
    <property type="match status" value="1"/>
</dbReference>
<dbReference type="NCBIfam" id="TIGR01844">
    <property type="entry name" value="type_I_sec_TolC"/>
    <property type="match status" value="1"/>
</dbReference>
<dbReference type="Pfam" id="PF02321">
    <property type="entry name" value="OEP"/>
    <property type="match status" value="2"/>
</dbReference>
<gene>
    <name evidence="10" type="ORF">DHf2319_01715</name>
</gene>
<evidence type="ECO:0000256" key="9">
    <source>
        <dbReference type="SAM" id="SignalP"/>
    </source>
</evidence>
<reference evidence="10 11" key="1">
    <citation type="submission" date="2020-11" db="EMBL/GenBank/DDBJ databases">
        <title>Algicoccus daihaiensis sp.nov., isolated from Daihai Lake in Inner Mongolia.</title>
        <authorList>
            <person name="Kai J."/>
        </authorList>
    </citation>
    <scope>NUCLEOTIDE SEQUENCE [LARGE SCALE GENOMIC DNA]</scope>
    <source>
        <strain evidence="11">f23</strain>
    </source>
</reference>
<evidence type="ECO:0000256" key="2">
    <source>
        <dbReference type="ARBA" id="ARBA00007613"/>
    </source>
</evidence>